<name>A0A9N9P6S6_9GLOM</name>
<comment type="caution">
    <text evidence="1">The sequence shown here is derived from an EMBL/GenBank/DDBJ whole genome shotgun (WGS) entry which is preliminary data.</text>
</comment>
<sequence>SDIKEISDSKGKIPNASKKMAEKFHIGACHVYEIWEHNERFQQGLDNQNDFLLPPDSNEGLTLDKSQTKKILAKETSTKKIS</sequence>
<dbReference type="Proteomes" id="UP000789396">
    <property type="component" value="Unassembled WGS sequence"/>
</dbReference>
<evidence type="ECO:0000313" key="2">
    <source>
        <dbReference type="Proteomes" id="UP000789396"/>
    </source>
</evidence>
<gene>
    <name evidence="1" type="ORF">RFULGI_LOCUS17158</name>
</gene>
<reference evidence="1" key="1">
    <citation type="submission" date="2021-06" db="EMBL/GenBank/DDBJ databases">
        <authorList>
            <person name="Kallberg Y."/>
            <person name="Tangrot J."/>
            <person name="Rosling A."/>
        </authorList>
    </citation>
    <scope>NUCLEOTIDE SEQUENCE</scope>
    <source>
        <strain evidence="1">IN212</strain>
    </source>
</reference>
<accession>A0A9N9P6S6</accession>
<proteinExistence type="predicted"/>
<dbReference type="OrthoDB" id="2430089at2759"/>
<organism evidence="1 2">
    <name type="scientific">Racocetra fulgida</name>
    <dbReference type="NCBI Taxonomy" id="60492"/>
    <lineage>
        <taxon>Eukaryota</taxon>
        <taxon>Fungi</taxon>
        <taxon>Fungi incertae sedis</taxon>
        <taxon>Mucoromycota</taxon>
        <taxon>Glomeromycotina</taxon>
        <taxon>Glomeromycetes</taxon>
        <taxon>Diversisporales</taxon>
        <taxon>Gigasporaceae</taxon>
        <taxon>Racocetra</taxon>
    </lineage>
</organism>
<feature type="non-terminal residue" evidence="1">
    <location>
        <position position="1"/>
    </location>
</feature>
<evidence type="ECO:0000313" key="1">
    <source>
        <dbReference type="EMBL" id="CAG8795223.1"/>
    </source>
</evidence>
<protein>
    <submittedName>
        <fullName evidence="1">13087_t:CDS:1</fullName>
    </submittedName>
</protein>
<dbReference type="EMBL" id="CAJVPZ010065392">
    <property type="protein sequence ID" value="CAG8795223.1"/>
    <property type="molecule type" value="Genomic_DNA"/>
</dbReference>
<dbReference type="AlphaFoldDB" id="A0A9N9P6S6"/>
<keyword evidence="2" id="KW-1185">Reference proteome</keyword>